<feature type="compositionally biased region" description="Basic residues" evidence="1">
    <location>
        <begin position="693"/>
        <end position="712"/>
    </location>
</feature>
<feature type="region of interest" description="Disordered" evidence="1">
    <location>
        <begin position="33"/>
        <end position="75"/>
    </location>
</feature>
<proteinExistence type="predicted"/>
<evidence type="ECO:0000313" key="3">
    <source>
        <dbReference type="Proteomes" id="UP000318571"/>
    </source>
</evidence>
<accession>A0A553P1Y6</accession>
<reference evidence="2 3" key="1">
    <citation type="journal article" date="2018" name="Nat. Ecol. Evol.">
        <title>Genomic signatures of mitonuclear coevolution across populations of Tigriopus californicus.</title>
        <authorList>
            <person name="Barreto F.S."/>
            <person name="Watson E.T."/>
            <person name="Lima T.G."/>
            <person name="Willett C.S."/>
            <person name="Edmands S."/>
            <person name="Li W."/>
            <person name="Burton R.S."/>
        </authorList>
    </citation>
    <scope>NUCLEOTIDE SEQUENCE [LARGE SCALE GENOMIC DNA]</scope>
    <source>
        <strain evidence="2 3">San Diego</strain>
    </source>
</reference>
<feature type="region of interest" description="Disordered" evidence="1">
    <location>
        <begin position="688"/>
        <end position="723"/>
    </location>
</feature>
<feature type="compositionally biased region" description="Basic residues" evidence="1">
    <location>
        <begin position="35"/>
        <end position="54"/>
    </location>
</feature>
<comment type="caution">
    <text evidence="2">The sequence shown here is derived from an EMBL/GenBank/DDBJ whole genome shotgun (WGS) entry which is preliminary data.</text>
</comment>
<dbReference type="EMBL" id="VCGU01000008">
    <property type="protein sequence ID" value="TRY71705.1"/>
    <property type="molecule type" value="Genomic_DNA"/>
</dbReference>
<name>A0A553P1Y6_TIGCA</name>
<dbReference type="OMA" id="KKKCEPK"/>
<evidence type="ECO:0000256" key="1">
    <source>
        <dbReference type="SAM" id="MobiDB-lite"/>
    </source>
</evidence>
<sequence>MSLKGRLWLSWMLFGGLSCLIWTLIVPIQASSIQKHPRHHHPRSHSHHRHHKHNSSIQHHNDKSKRSPSIKHSGCQDDKDCILGTICVNSKCLTVPCQTHEICQKFGGEFERHCQEEVCTRKISPIAQKLTRSPGSRCRYNEECSQNEICIGRLCQRKTCHSDDDCRAFTEFPTKCSYDVCTPHWCDDDEDCPRHYGCYEDREWSRGNFKFCKPYYAECGGGSNCDCGHSVLHCAHGKCFCKAKDSTEQCPMCHSSRDCSNCQKCDDQLCVDDFDKILGGDPECVGKVDGVCQPLCPNCCQDSDCVTECRGTMCCDGECHYEAYEKLPNVCRCETYCDDPDFECTPIPVLNFKKVCLRRQDICECIRMDRNVCCLSNSDCSSVCDECVHNKCRPKPRHECCELDSDCRGPCEKCDRNQCVTLPRTDCCMVDDDCPGQCQECRNHKCHQIKGACLKFSDCQNTEYCDNCQCKQKICEHQAECPPCSKCCIVDGQKICQGRQCCQRDGDCIPTGSLPMVCDDGSCATGCERNFQCHTYSKCHVCDKSSGKCRVDPNKQCCNTNDDCDQLQVCSQGACVLRRCLGISDCPDCYFCCVNDGSCVVEKASGLCYRKPCCNRDSDCEAIGKKCINRVCITEESAAKTLQHLVTKIHALKWTTSEPRTARPFRPGSVYDQPRDLDVVHEVHAESIERTAHPRKHHRQSHSNNPRNKHRDKQNEATLLYEY</sequence>
<evidence type="ECO:0000313" key="2">
    <source>
        <dbReference type="EMBL" id="TRY71705.1"/>
    </source>
</evidence>
<dbReference type="AlphaFoldDB" id="A0A553P1Y6"/>
<dbReference type="STRING" id="6832.A0A553P1Y6"/>
<protein>
    <submittedName>
        <fullName evidence="2">Uncharacterized protein</fullName>
    </submittedName>
</protein>
<keyword evidence="3" id="KW-1185">Reference proteome</keyword>
<dbReference type="PROSITE" id="PS51257">
    <property type="entry name" value="PROKAR_LIPOPROTEIN"/>
    <property type="match status" value="1"/>
</dbReference>
<gene>
    <name evidence="2" type="ORF">TCAL_04755</name>
</gene>
<organism evidence="2 3">
    <name type="scientific">Tigriopus californicus</name>
    <name type="common">Marine copepod</name>
    <dbReference type="NCBI Taxonomy" id="6832"/>
    <lineage>
        <taxon>Eukaryota</taxon>
        <taxon>Metazoa</taxon>
        <taxon>Ecdysozoa</taxon>
        <taxon>Arthropoda</taxon>
        <taxon>Crustacea</taxon>
        <taxon>Multicrustacea</taxon>
        <taxon>Hexanauplia</taxon>
        <taxon>Copepoda</taxon>
        <taxon>Harpacticoida</taxon>
        <taxon>Harpacticidae</taxon>
        <taxon>Tigriopus</taxon>
    </lineage>
</organism>
<dbReference type="Proteomes" id="UP000318571">
    <property type="component" value="Chromosome 7"/>
</dbReference>